<evidence type="ECO:0000313" key="14">
    <source>
        <dbReference type="EMBL" id="QKS71534.1"/>
    </source>
</evidence>
<evidence type="ECO:0000256" key="6">
    <source>
        <dbReference type="ARBA" id="ARBA00022655"/>
    </source>
</evidence>
<sequence length="282" mass="31132">MTIAVIGSGAIGLLLASYLAEDHLVQLYTRRRESANALRDGVIRYDAAQTAKAIKQVDGYVLSKVDRIEASLCIVTTKAYSIPSVIDELSSKLPKDTPVLFVQNGMAHVEIAEESFANSILATTTHGARKISENEVIHTGIGELTVEYPLQLTVPDDLHISVDPEIKKALEKKLLVNAVVNPLTTLYEVKNGDLRLFHHEEVKEIADELSAFLSIQDGTSFVDLVLNKTAANHSSMLVDYAASRKTEFDAILGYLKKRADREGVQLPAFMHMFDRVKRKLGE</sequence>
<evidence type="ECO:0000256" key="3">
    <source>
        <dbReference type="ARBA" id="ARBA00007870"/>
    </source>
</evidence>
<dbReference type="NCBIfam" id="TIGR00745">
    <property type="entry name" value="apbA_panE"/>
    <property type="match status" value="1"/>
</dbReference>
<protein>
    <recommendedName>
        <fullName evidence="5 11">2-dehydropantoate 2-reductase</fullName>
        <ecNumber evidence="4 11">1.1.1.169</ecNumber>
    </recommendedName>
    <alternativeName>
        <fullName evidence="9 11">Ketopantoate reductase</fullName>
    </alternativeName>
</protein>
<dbReference type="InterPro" id="IPR013328">
    <property type="entry name" value="6PGD_dom2"/>
</dbReference>
<dbReference type="EMBL" id="CP041372">
    <property type="protein sequence ID" value="QKS71534.1"/>
    <property type="molecule type" value="Genomic_DNA"/>
</dbReference>
<comment type="pathway">
    <text evidence="2 11">Cofactor biosynthesis; (R)-pantothenate biosynthesis; (R)-pantoate from 3-methyl-2-oxobutanoate: step 2/2.</text>
</comment>
<dbReference type="GO" id="GO:0005737">
    <property type="term" value="C:cytoplasm"/>
    <property type="evidence" value="ECO:0007669"/>
    <property type="project" value="TreeGrafter"/>
</dbReference>
<dbReference type="GO" id="GO:0015940">
    <property type="term" value="P:pantothenate biosynthetic process"/>
    <property type="evidence" value="ECO:0007669"/>
    <property type="project" value="UniProtKB-UniPathway"/>
</dbReference>
<dbReference type="GO" id="GO:0050661">
    <property type="term" value="F:NADP binding"/>
    <property type="evidence" value="ECO:0007669"/>
    <property type="project" value="TreeGrafter"/>
</dbReference>
<dbReference type="Gene3D" id="1.10.1040.10">
    <property type="entry name" value="N-(1-d-carboxylethyl)-l-norvaline Dehydrogenase, domain 2"/>
    <property type="match status" value="1"/>
</dbReference>
<organism evidence="14 15">
    <name type="scientific">Paenalkalicoccus suaedae</name>
    <dbReference type="NCBI Taxonomy" id="2592382"/>
    <lineage>
        <taxon>Bacteria</taxon>
        <taxon>Bacillati</taxon>
        <taxon>Bacillota</taxon>
        <taxon>Bacilli</taxon>
        <taxon>Bacillales</taxon>
        <taxon>Bacillaceae</taxon>
        <taxon>Paenalkalicoccus</taxon>
    </lineage>
</organism>
<dbReference type="Gene3D" id="3.40.50.720">
    <property type="entry name" value="NAD(P)-binding Rossmann-like Domain"/>
    <property type="match status" value="1"/>
</dbReference>
<comment type="similarity">
    <text evidence="3 11">Belongs to the ketopantoate reductase family.</text>
</comment>
<dbReference type="SUPFAM" id="SSF48179">
    <property type="entry name" value="6-phosphogluconate dehydrogenase C-terminal domain-like"/>
    <property type="match status" value="1"/>
</dbReference>
<dbReference type="PANTHER" id="PTHR43765:SF2">
    <property type="entry name" value="2-DEHYDROPANTOATE 2-REDUCTASE"/>
    <property type="match status" value="1"/>
</dbReference>
<dbReference type="InterPro" id="IPR036291">
    <property type="entry name" value="NAD(P)-bd_dom_sf"/>
</dbReference>
<keyword evidence="15" id="KW-1185">Reference proteome</keyword>
<dbReference type="EC" id="1.1.1.169" evidence="4 11"/>
<evidence type="ECO:0000256" key="9">
    <source>
        <dbReference type="ARBA" id="ARBA00032024"/>
    </source>
</evidence>
<evidence type="ECO:0000313" key="15">
    <source>
        <dbReference type="Proteomes" id="UP000318138"/>
    </source>
</evidence>
<evidence type="ECO:0000259" key="13">
    <source>
        <dbReference type="Pfam" id="PF08546"/>
    </source>
</evidence>
<feature type="domain" description="Ketopantoate reductase N-terminal" evidence="12">
    <location>
        <begin position="3"/>
        <end position="147"/>
    </location>
</feature>
<dbReference type="InterPro" id="IPR013752">
    <property type="entry name" value="KPA_reductase"/>
</dbReference>
<comment type="function">
    <text evidence="1 11">Catalyzes the NADPH-dependent reduction of ketopantoate into pantoic acid.</text>
</comment>
<keyword evidence="8 11" id="KW-0560">Oxidoreductase</keyword>
<evidence type="ECO:0000256" key="2">
    <source>
        <dbReference type="ARBA" id="ARBA00004994"/>
    </source>
</evidence>
<feature type="domain" description="Ketopantoate reductase C-terminal" evidence="13">
    <location>
        <begin position="166"/>
        <end position="277"/>
    </location>
</feature>
<accession>A0A859FFY4</accession>
<evidence type="ECO:0000256" key="8">
    <source>
        <dbReference type="ARBA" id="ARBA00023002"/>
    </source>
</evidence>
<dbReference type="PANTHER" id="PTHR43765">
    <property type="entry name" value="2-DEHYDROPANTOATE 2-REDUCTASE-RELATED"/>
    <property type="match status" value="1"/>
</dbReference>
<evidence type="ECO:0000259" key="12">
    <source>
        <dbReference type="Pfam" id="PF02558"/>
    </source>
</evidence>
<evidence type="ECO:0000256" key="4">
    <source>
        <dbReference type="ARBA" id="ARBA00013014"/>
    </source>
</evidence>
<dbReference type="GO" id="GO:0008677">
    <property type="term" value="F:2-dehydropantoate 2-reductase activity"/>
    <property type="evidence" value="ECO:0007669"/>
    <property type="project" value="UniProtKB-EC"/>
</dbReference>
<reference evidence="15" key="1">
    <citation type="submission" date="2019-07" db="EMBL/GenBank/DDBJ databases">
        <title>Bacillus alkalisoli sp. nov. isolated from saline soil.</title>
        <authorList>
            <person name="Sun J.-Q."/>
            <person name="Xu L."/>
        </authorList>
    </citation>
    <scope>NUCLEOTIDE SEQUENCE [LARGE SCALE GENOMIC DNA]</scope>
    <source>
        <strain evidence="15">M4U3P1</strain>
    </source>
</reference>
<name>A0A859FFY4_9BACI</name>
<evidence type="ECO:0000256" key="11">
    <source>
        <dbReference type="RuleBase" id="RU362068"/>
    </source>
</evidence>
<proteinExistence type="inferred from homology"/>
<comment type="catalytic activity">
    <reaction evidence="10 11">
        <text>(R)-pantoate + NADP(+) = 2-dehydropantoate + NADPH + H(+)</text>
        <dbReference type="Rhea" id="RHEA:16233"/>
        <dbReference type="ChEBI" id="CHEBI:11561"/>
        <dbReference type="ChEBI" id="CHEBI:15378"/>
        <dbReference type="ChEBI" id="CHEBI:15980"/>
        <dbReference type="ChEBI" id="CHEBI:57783"/>
        <dbReference type="ChEBI" id="CHEBI:58349"/>
        <dbReference type="EC" id="1.1.1.169"/>
    </reaction>
</comment>
<evidence type="ECO:0000256" key="7">
    <source>
        <dbReference type="ARBA" id="ARBA00022857"/>
    </source>
</evidence>
<dbReference type="Proteomes" id="UP000318138">
    <property type="component" value="Chromosome"/>
</dbReference>
<dbReference type="InterPro" id="IPR008927">
    <property type="entry name" value="6-PGluconate_DH-like_C_sf"/>
</dbReference>
<evidence type="ECO:0000256" key="5">
    <source>
        <dbReference type="ARBA" id="ARBA00019465"/>
    </source>
</evidence>
<dbReference type="InterPro" id="IPR050838">
    <property type="entry name" value="Ketopantoate_reductase"/>
</dbReference>
<dbReference type="AlphaFoldDB" id="A0A859FFY4"/>
<dbReference type="KEGG" id="psua:FLK61_33120"/>
<dbReference type="Pfam" id="PF02558">
    <property type="entry name" value="ApbA"/>
    <property type="match status" value="1"/>
</dbReference>
<keyword evidence="7 11" id="KW-0521">NADP</keyword>
<dbReference type="SUPFAM" id="SSF51735">
    <property type="entry name" value="NAD(P)-binding Rossmann-fold domains"/>
    <property type="match status" value="1"/>
</dbReference>
<dbReference type="RefSeq" id="WP_176009569.1">
    <property type="nucleotide sequence ID" value="NZ_CP041372.2"/>
</dbReference>
<keyword evidence="6 11" id="KW-0566">Pantothenate biosynthesis</keyword>
<dbReference type="UniPathway" id="UPA00028">
    <property type="reaction ID" value="UER00004"/>
</dbReference>
<gene>
    <name evidence="14" type="ORF">FLK61_33120</name>
</gene>
<evidence type="ECO:0000256" key="10">
    <source>
        <dbReference type="ARBA" id="ARBA00048793"/>
    </source>
</evidence>
<dbReference type="Pfam" id="PF08546">
    <property type="entry name" value="ApbA_C"/>
    <property type="match status" value="1"/>
</dbReference>
<dbReference type="InterPro" id="IPR003710">
    <property type="entry name" value="ApbA"/>
</dbReference>
<evidence type="ECO:0000256" key="1">
    <source>
        <dbReference type="ARBA" id="ARBA00002919"/>
    </source>
</evidence>
<dbReference type="InterPro" id="IPR013332">
    <property type="entry name" value="KPR_N"/>
</dbReference>